<evidence type="ECO:0000313" key="3">
    <source>
        <dbReference type="Proteomes" id="UP001302349"/>
    </source>
</evidence>
<sequence>MTGYILVKYLHYLGILAVFSSLVGEHLLLEDRLSRKAIQRLSIVDAVYGIGALLVMGAGFTLWFGVGKPADFYSNGWIIYAKLILFGIVGAISLIPTFYFLKERKGDPEEVIDIPKKMKMILRIELTLVLIIPLLGAMMAMGVGAN</sequence>
<dbReference type="EMBL" id="CP136051">
    <property type="protein sequence ID" value="WOK08882.1"/>
    <property type="molecule type" value="Genomic_DNA"/>
</dbReference>
<reference evidence="2 3" key="1">
    <citation type="journal article" date="2023" name="Microbiol. Resour. Announc.">
        <title>Complete Genome Sequence of Imperialibacter roseus strain P4T.</title>
        <authorList>
            <person name="Tizabi D.R."/>
            <person name="Bachvaroff T."/>
            <person name="Hill R.T."/>
        </authorList>
    </citation>
    <scope>NUCLEOTIDE SEQUENCE [LARGE SCALE GENOMIC DNA]</scope>
    <source>
        <strain evidence="2 3">P4T</strain>
    </source>
</reference>
<keyword evidence="3" id="KW-1185">Reference proteome</keyword>
<protein>
    <submittedName>
        <fullName evidence="2">DUF2214 family protein</fullName>
    </submittedName>
</protein>
<dbReference type="Pfam" id="PF09980">
    <property type="entry name" value="DUF2214"/>
    <property type="match status" value="1"/>
</dbReference>
<dbReference type="RefSeq" id="WP_317491513.1">
    <property type="nucleotide sequence ID" value="NZ_CP136051.1"/>
</dbReference>
<feature type="transmembrane region" description="Helical" evidence="1">
    <location>
        <begin position="12"/>
        <end position="29"/>
    </location>
</feature>
<feature type="transmembrane region" description="Helical" evidence="1">
    <location>
        <begin position="41"/>
        <end position="65"/>
    </location>
</feature>
<feature type="transmembrane region" description="Helical" evidence="1">
    <location>
        <begin position="122"/>
        <end position="143"/>
    </location>
</feature>
<dbReference type="Proteomes" id="UP001302349">
    <property type="component" value="Chromosome"/>
</dbReference>
<name>A0ABZ0IV06_9BACT</name>
<feature type="transmembrane region" description="Helical" evidence="1">
    <location>
        <begin position="77"/>
        <end position="101"/>
    </location>
</feature>
<keyword evidence="1" id="KW-0812">Transmembrane</keyword>
<organism evidence="2 3">
    <name type="scientific">Imperialibacter roseus</name>
    <dbReference type="NCBI Taxonomy" id="1324217"/>
    <lineage>
        <taxon>Bacteria</taxon>
        <taxon>Pseudomonadati</taxon>
        <taxon>Bacteroidota</taxon>
        <taxon>Cytophagia</taxon>
        <taxon>Cytophagales</taxon>
        <taxon>Flammeovirgaceae</taxon>
        <taxon>Imperialibacter</taxon>
    </lineage>
</organism>
<proteinExistence type="predicted"/>
<evidence type="ECO:0000256" key="1">
    <source>
        <dbReference type="SAM" id="Phobius"/>
    </source>
</evidence>
<evidence type="ECO:0000313" key="2">
    <source>
        <dbReference type="EMBL" id="WOK08882.1"/>
    </source>
</evidence>
<keyword evidence="1" id="KW-0472">Membrane</keyword>
<keyword evidence="1" id="KW-1133">Transmembrane helix</keyword>
<gene>
    <name evidence="2" type="ORF">RT717_09565</name>
</gene>
<accession>A0ABZ0IV06</accession>
<dbReference type="InterPro" id="IPR018706">
    <property type="entry name" value="DUF2214_membrane"/>
</dbReference>